<evidence type="ECO:0000313" key="1">
    <source>
        <dbReference type="EMBL" id="MFC3834803.1"/>
    </source>
</evidence>
<dbReference type="RefSeq" id="WP_322472212.1">
    <property type="nucleotide sequence ID" value="NZ_JBHRZG010000024.1"/>
</dbReference>
<dbReference type="SUPFAM" id="SSF51126">
    <property type="entry name" value="Pectin lyase-like"/>
    <property type="match status" value="1"/>
</dbReference>
<organism evidence="1 2">
    <name type="scientific">Deinococcus rufus</name>
    <dbReference type="NCBI Taxonomy" id="2136097"/>
    <lineage>
        <taxon>Bacteria</taxon>
        <taxon>Thermotogati</taxon>
        <taxon>Deinococcota</taxon>
        <taxon>Deinococci</taxon>
        <taxon>Deinococcales</taxon>
        <taxon>Deinococcaceae</taxon>
        <taxon>Deinococcus</taxon>
    </lineage>
</organism>
<gene>
    <name evidence="1" type="ORF">ACFOSB_18245</name>
</gene>
<evidence type="ECO:0000313" key="2">
    <source>
        <dbReference type="Proteomes" id="UP001595803"/>
    </source>
</evidence>
<dbReference type="Proteomes" id="UP001595803">
    <property type="component" value="Unassembled WGS sequence"/>
</dbReference>
<protein>
    <submittedName>
        <fullName evidence="1">Right-handed parallel beta-helix repeat-containing protein</fullName>
    </submittedName>
</protein>
<comment type="caution">
    <text evidence="1">The sequence shown here is derived from an EMBL/GenBank/DDBJ whole genome shotgun (WGS) entry which is preliminary data.</text>
</comment>
<dbReference type="Gene3D" id="2.160.20.10">
    <property type="entry name" value="Single-stranded right-handed beta-helix, Pectin lyase-like"/>
    <property type="match status" value="1"/>
</dbReference>
<dbReference type="InterPro" id="IPR012334">
    <property type="entry name" value="Pectin_lyas_fold"/>
</dbReference>
<sequence length="1005" mass="106223">MKLLTVTSGPTWPGNAPLPDVGTGVGTVIFRPVSRVASGTGTTIGESIARLVVTAQGTIELRGTDYVPFQLWGGVPADGAVEAPVYEVEEYLHLYVGTPQERAAVQYFRIQPYETVGDGIPEGTWDYRTVPENAVRYVAGPEIRQAFEEIRGGRVILADAEAARLALLDGATGLAALTALVEPALTEMEQATADALGVTGINPAYVSATTADPPAAPNGTRGARRTVAGGLQRLIRTAGAWVPEGTPLLGEGSVAFPYIPNFNIREEVTVDGAGGLQTLTMFTAEGMGLKADDLTDNTAKLQRVYDSREYVVYTGRGGGDYSVDGTVTASGLNGQVYVWQGRARLKQQATRTPLLKLSGTDVQLVNPRMAGLGAGEWNGLSSNLGRLLWITGGSNFNVLGGLLTGAGYAGLFVELVSDLLVDGLRVIGPGDITPGGNYNFGIKLHSNWDEDGRPNATIRHCHVSRTAQGYFTGPGWDFSRLLRNVAEYILGQHGFYLNPGHNMEVDHNRTFQTALNGIKVQSSFANRGSSKRNLRLTNNLAVDAGSWGFVVSQGDTVGDLAPDGNPVPESLFLNPTVANNTASTCVGGLVVEDSRGLTYVENRALDSLGIGHSFRNTTGRGWGNENVNSKTSAIQMLEPVSGGTLELVRWKVAGACLDLSGLSASSDQRSMISIQNTGQTVKLCGDFDIGAGTPDYALYETSPGTLKLSDLTLPGLKVDGTPLLTRMTGTLAEFHNVAGVRWYGIPVYPASGVTGSGYSVVTVPGAVPPTGYYYSGQRFRPSVQLTTGPLETVVSSPGYVGTAWAASTAFTAGTIMTVSTRAYRATMGGTTGTVAPTHTTGSATDGGVTWEYVGSAATTITVPVDALSRAGGIVTGTVQITAGTALLFSDSWAVTTIRDSPVAGENSIFHRNSDTTRDNKDHHIIGPNASANRLKSVKFRSYQLLHDAPDGIWNVAVIRTGTTAQRPTANLYIGLLYRDSTLGKYICVRQVTPSVVWEDMMGTTV</sequence>
<name>A0ABV7ZBP1_9DEIO</name>
<proteinExistence type="predicted"/>
<reference evidence="2" key="1">
    <citation type="journal article" date="2019" name="Int. J. Syst. Evol. Microbiol.">
        <title>The Global Catalogue of Microorganisms (GCM) 10K type strain sequencing project: providing services to taxonomists for standard genome sequencing and annotation.</title>
        <authorList>
            <consortium name="The Broad Institute Genomics Platform"/>
            <consortium name="The Broad Institute Genome Sequencing Center for Infectious Disease"/>
            <person name="Wu L."/>
            <person name="Ma J."/>
        </authorList>
    </citation>
    <scope>NUCLEOTIDE SEQUENCE [LARGE SCALE GENOMIC DNA]</scope>
    <source>
        <strain evidence="2">CCTCC AB 2017081</strain>
    </source>
</reference>
<dbReference type="EMBL" id="JBHRZG010000024">
    <property type="protein sequence ID" value="MFC3834803.1"/>
    <property type="molecule type" value="Genomic_DNA"/>
</dbReference>
<keyword evidence="2" id="KW-1185">Reference proteome</keyword>
<accession>A0ABV7ZBP1</accession>
<dbReference type="InterPro" id="IPR011050">
    <property type="entry name" value="Pectin_lyase_fold/virulence"/>
</dbReference>